<reference evidence="1" key="1">
    <citation type="submission" date="2022-03" db="EMBL/GenBank/DDBJ databases">
        <authorList>
            <person name="Martin H S."/>
        </authorList>
    </citation>
    <scope>NUCLEOTIDE SEQUENCE</scope>
</reference>
<proteinExistence type="predicted"/>
<protein>
    <submittedName>
        <fullName evidence="1">Uncharacterized protein</fullName>
    </submittedName>
</protein>
<gene>
    <name evidence="1" type="ORF">IPOD504_LOCUS12929</name>
</gene>
<dbReference type="Proteomes" id="UP000837857">
    <property type="component" value="Chromosome 30"/>
</dbReference>
<evidence type="ECO:0000313" key="1">
    <source>
        <dbReference type="EMBL" id="CAH2064855.1"/>
    </source>
</evidence>
<accession>A0ABN8IVZ8</accession>
<feature type="non-terminal residue" evidence="1">
    <location>
        <position position="74"/>
    </location>
</feature>
<dbReference type="EMBL" id="OW152842">
    <property type="protein sequence ID" value="CAH2064855.1"/>
    <property type="molecule type" value="Genomic_DNA"/>
</dbReference>
<organism evidence="1 2">
    <name type="scientific">Iphiclides podalirius</name>
    <name type="common">scarce swallowtail</name>
    <dbReference type="NCBI Taxonomy" id="110791"/>
    <lineage>
        <taxon>Eukaryota</taxon>
        <taxon>Metazoa</taxon>
        <taxon>Ecdysozoa</taxon>
        <taxon>Arthropoda</taxon>
        <taxon>Hexapoda</taxon>
        <taxon>Insecta</taxon>
        <taxon>Pterygota</taxon>
        <taxon>Neoptera</taxon>
        <taxon>Endopterygota</taxon>
        <taxon>Lepidoptera</taxon>
        <taxon>Glossata</taxon>
        <taxon>Ditrysia</taxon>
        <taxon>Papilionoidea</taxon>
        <taxon>Papilionidae</taxon>
        <taxon>Papilioninae</taxon>
        <taxon>Iphiclides</taxon>
    </lineage>
</organism>
<evidence type="ECO:0000313" key="2">
    <source>
        <dbReference type="Proteomes" id="UP000837857"/>
    </source>
</evidence>
<name>A0ABN8IVZ8_9NEOP</name>
<keyword evidence="2" id="KW-1185">Reference proteome</keyword>
<sequence length="74" mass="8347">MIAVHTTPKKNVGKRLLVFAIARMGRSVRAEKNPLTAQGAEYKEAERLATLSIPDCDPELRARTMVPRVRCWVK</sequence>